<dbReference type="PROSITE" id="PS51293">
    <property type="entry name" value="SANT"/>
    <property type="match status" value="1"/>
</dbReference>
<evidence type="ECO:0000256" key="3">
    <source>
        <dbReference type="ARBA" id="ARBA00023163"/>
    </source>
</evidence>
<evidence type="ECO:0000256" key="1">
    <source>
        <dbReference type="ARBA" id="ARBA00023015"/>
    </source>
</evidence>
<dbReference type="Proteomes" id="UP001632037">
    <property type="component" value="Unassembled WGS sequence"/>
</dbReference>
<dbReference type="SMART" id="SM00717">
    <property type="entry name" value="SANT"/>
    <property type="match status" value="1"/>
</dbReference>
<dbReference type="NCBIfam" id="TIGR01557">
    <property type="entry name" value="myb_SHAQKYF"/>
    <property type="match status" value="1"/>
</dbReference>
<evidence type="ECO:0000256" key="4">
    <source>
        <dbReference type="ARBA" id="ARBA00023242"/>
    </source>
</evidence>
<dbReference type="SUPFAM" id="SSF46689">
    <property type="entry name" value="Homeodomain-like"/>
    <property type="match status" value="1"/>
</dbReference>
<dbReference type="GO" id="GO:0003677">
    <property type="term" value="F:DNA binding"/>
    <property type="evidence" value="ECO:0007669"/>
    <property type="project" value="UniProtKB-KW"/>
</dbReference>
<keyword evidence="4" id="KW-0539">Nucleus</keyword>
<keyword evidence="10" id="KW-1185">Reference proteome</keyword>
<dbReference type="InterPro" id="IPR006447">
    <property type="entry name" value="Myb_dom_plants"/>
</dbReference>
<accession>A0ABD3G2B5</accession>
<dbReference type="InterPro" id="IPR017884">
    <property type="entry name" value="SANT_dom"/>
</dbReference>
<evidence type="ECO:0008006" key="11">
    <source>
        <dbReference type="Google" id="ProtNLM"/>
    </source>
</evidence>
<evidence type="ECO:0000259" key="8">
    <source>
        <dbReference type="PROSITE" id="PS51294"/>
    </source>
</evidence>
<proteinExistence type="predicted"/>
<evidence type="ECO:0000259" key="6">
    <source>
        <dbReference type="PROSITE" id="PS50090"/>
    </source>
</evidence>
<dbReference type="PROSITE" id="PS50090">
    <property type="entry name" value="MYB_LIKE"/>
    <property type="match status" value="1"/>
</dbReference>
<dbReference type="PANTHER" id="PTHR12802:SF155">
    <property type="entry name" value="DEUBIQUITINASE MYSM1"/>
    <property type="match status" value="1"/>
</dbReference>
<dbReference type="Pfam" id="PF00249">
    <property type="entry name" value="Myb_DNA-binding"/>
    <property type="match status" value="1"/>
</dbReference>
<dbReference type="Gene3D" id="1.10.10.60">
    <property type="entry name" value="Homeodomain-like"/>
    <property type="match status" value="1"/>
</dbReference>
<evidence type="ECO:0000256" key="5">
    <source>
        <dbReference type="SAM" id="MobiDB-lite"/>
    </source>
</evidence>
<dbReference type="InterPro" id="IPR017930">
    <property type="entry name" value="Myb_dom"/>
</dbReference>
<dbReference type="CDD" id="cd00167">
    <property type="entry name" value="SANT"/>
    <property type="match status" value="1"/>
</dbReference>
<feature type="domain" description="Myb-like" evidence="6">
    <location>
        <begin position="144"/>
        <end position="191"/>
    </location>
</feature>
<dbReference type="InterPro" id="IPR001005">
    <property type="entry name" value="SANT/Myb"/>
</dbReference>
<keyword evidence="2" id="KW-0238">DNA-binding</keyword>
<evidence type="ECO:0000256" key="2">
    <source>
        <dbReference type="ARBA" id="ARBA00023125"/>
    </source>
</evidence>
<evidence type="ECO:0000313" key="9">
    <source>
        <dbReference type="EMBL" id="KAL3672175.1"/>
    </source>
</evidence>
<sequence length="355" mass="39666">MATERGYPAPVNPGKAALKQRHGLGKWLKTSFRWCVKALTLSCLWKKSTTFTEAIDTSTQGPAMQSKPIVSRSHQRSSSTIEFVAAQSPTQERGLHRKTQRAALFPDADDDDDFNMRSARLAAREIEWCGAKRLLTPTRDLVKKSGIWSADEHERYCKALEMYRYGSWKQIAAYVGTRTERQVLSHAQSIRARKEKTEARKQPRIALKSGVGLEMWRSPFPNPRKSTPEELLEASMADGAPPKLLSRVDHSSDATNSSADTITTDFPSWDFSFELNIEDLEAKAPAKADEESKNDGGEEFTKNKRSKPNSDVSITFDGLLTSSSLEMLLDGILSDDDLHELVEISSIQSEIQPAM</sequence>
<feature type="compositionally biased region" description="Basic and acidic residues" evidence="5">
    <location>
        <begin position="284"/>
        <end position="302"/>
    </location>
</feature>
<reference evidence="9 10" key="1">
    <citation type="submission" date="2024-09" db="EMBL/GenBank/DDBJ databases">
        <title>Genome sequencing and assembly of Phytophthora oleae, isolate VK10A, causative agent of rot of olive drupes.</title>
        <authorList>
            <person name="Conti Taguali S."/>
            <person name="Riolo M."/>
            <person name="La Spada F."/>
            <person name="Cacciola S.O."/>
            <person name="Dionisio G."/>
        </authorList>
    </citation>
    <scope>NUCLEOTIDE SEQUENCE [LARGE SCALE GENOMIC DNA]</scope>
    <source>
        <strain evidence="9 10">VK10A</strain>
    </source>
</reference>
<name>A0ABD3G2B5_9STRA</name>
<feature type="region of interest" description="Disordered" evidence="5">
    <location>
        <begin position="284"/>
        <end position="313"/>
    </location>
</feature>
<comment type="caution">
    <text evidence="9">The sequence shown here is derived from an EMBL/GenBank/DDBJ whole genome shotgun (WGS) entry which is preliminary data.</text>
</comment>
<dbReference type="InterPro" id="IPR009057">
    <property type="entry name" value="Homeodomain-like_sf"/>
</dbReference>
<protein>
    <recommendedName>
        <fullName evidence="11">Myb-like DNA-binding protein</fullName>
    </recommendedName>
</protein>
<dbReference type="EMBL" id="JBIMZQ010000004">
    <property type="protein sequence ID" value="KAL3672175.1"/>
    <property type="molecule type" value="Genomic_DNA"/>
</dbReference>
<dbReference type="PANTHER" id="PTHR12802">
    <property type="entry name" value="SWI/SNF COMPLEX-RELATED"/>
    <property type="match status" value="1"/>
</dbReference>
<feature type="domain" description="HTH myb-type" evidence="8">
    <location>
        <begin position="143"/>
        <end position="195"/>
    </location>
</feature>
<feature type="domain" description="SANT" evidence="7">
    <location>
        <begin position="143"/>
        <end position="195"/>
    </location>
</feature>
<organism evidence="9 10">
    <name type="scientific">Phytophthora oleae</name>
    <dbReference type="NCBI Taxonomy" id="2107226"/>
    <lineage>
        <taxon>Eukaryota</taxon>
        <taxon>Sar</taxon>
        <taxon>Stramenopiles</taxon>
        <taxon>Oomycota</taxon>
        <taxon>Peronosporomycetes</taxon>
        <taxon>Peronosporales</taxon>
        <taxon>Peronosporaceae</taxon>
        <taxon>Phytophthora</taxon>
    </lineage>
</organism>
<keyword evidence="1" id="KW-0805">Transcription regulation</keyword>
<evidence type="ECO:0000313" key="10">
    <source>
        <dbReference type="Proteomes" id="UP001632037"/>
    </source>
</evidence>
<gene>
    <name evidence="9" type="ORF">V7S43_002838</name>
</gene>
<dbReference type="AlphaFoldDB" id="A0ABD3G2B5"/>
<dbReference type="PROSITE" id="PS51294">
    <property type="entry name" value="HTH_MYB"/>
    <property type="match status" value="1"/>
</dbReference>
<evidence type="ECO:0000259" key="7">
    <source>
        <dbReference type="PROSITE" id="PS51293"/>
    </source>
</evidence>
<keyword evidence="3" id="KW-0804">Transcription</keyword>
<feature type="region of interest" description="Disordered" evidence="5">
    <location>
        <begin position="242"/>
        <end position="261"/>
    </location>
</feature>